<sequence>MKIIEGAFSLARAKASRTSLAPSPINIWTSCGPASFRKVALVWAAQALASNVFPVPGGPYISTPFGGWMPRFSNFSL</sequence>
<reference evidence="1" key="2">
    <citation type="journal article" date="2015" name="Fish Shellfish Immunol.">
        <title>Early steps in the European eel (Anguilla anguilla)-Vibrio vulnificus interaction in the gills: Role of the RtxA13 toxin.</title>
        <authorList>
            <person name="Callol A."/>
            <person name="Pajuelo D."/>
            <person name="Ebbesson L."/>
            <person name="Teles M."/>
            <person name="MacKenzie S."/>
            <person name="Amaro C."/>
        </authorList>
    </citation>
    <scope>NUCLEOTIDE SEQUENCE</scope>
</reference>
<name>A0A0E9XJN4_ANGAN</name>
<dbReference type="PANTHER" id="PTHR37449:SF1">
    <property type="entry name" value="OS02G0159950 PROTEIN"/>
    <property type="match status" value="1"/>
</dbReference>
<dbReference type="PROSITE" id="PS51257">
    <property type="entry name" value="PROKAR_LIPOPROTEIN"/>
    <property type="match status" value="1"/>
</dbReference>
<protein>
    <submittedName>
        <fullName evidence="1">Uncharacterized protein</fullName>
    </submittedName>
</protein>
<dbReference type="AlphaFoldDB" id="A0A0E9XJN4"/>
<dbReference type="EMBL" id="GBXM01005718">
    <property type="protein sequence ID" value="JAI02860.1"/>
    <property type="molecule type" value="Transcribed_RNA"/>
</dbReference>
<reference evidence="1" key="1">
    <citation type="submission" date="2014-11" db="EMBL/GenBank/DDBJ databases">
        <authorList>
            <person name="Amaro Gonzalez C."/>
        </authorList>
    </citation>
    <scope>NUCLEOTIDE SEQUENCE</scope>
</reference>
<dbReference type="PANTHER" id="PTHR37449">
    <property type="match status" value="1"/>
</dbReference>
<evidence type="ECO:0000313" key="1">
    <source>
        <dbReference type="EMBL" id="JAI02860.1"/>
    </source>
</evidence>
<organism evidence="1">
    <name type="scientific">Anguilla anguilla</name>
    <name type="common">European freshwater eel</name>
    <name type="synonym">Muraena anguilla</name>
    <dbReference type="NCBI Taxonomy" id="7936"/>
    <lineage>
        <taxon>Eukaryota</taxon>
        <taxon>Metazoa</taxon>
        <taxon>Chordata</taxon>
        <taxon>Craniata</taxon>
        <taxon>Vertebrata</taxon>
        <taxon>Euteleostomi</taxon>
        <taxon>Actinopterygii</taxon>
        <taxon>Neopterygii</taxon>
        <taxon>Teleostei</taxon>
        <taxon>Anguilliformes</taxon>
        <taxon>Anguillidae</taxon>
        <taxon>Anguilla</taxon>
    </lineage>
</organism>
<proteinExistence type="predicted"/>
<accession>A0A0E9XJN4</accession>